<sequence length="95" mass="10338">MPEVARRRVSQREEEGSLGTFGTREEISSGRRSERRPEGCNGHAGEVCTPGRKAGPIYSRGKNGMGTEVARKKHLFVSGPPSDGETSGKKFSELF</sequence>
<evidence type="ECO:0000313" key="3">
    <source>
        <dbReference type="Proteomes" id="UP000298663"/>
    </source>
</evidence>
<evidence type="ECO:0000313" key="2">
    <source>
        <dbReference type="EMBL" id="TKR87689.1"/>
    </source>
</evidence>
<name>A0A4U5NVV6_STECR</name>
<feature type="region of interest" description="Disordered" evidence="1">
    <location>
        <begin position="76"/>
        <end position="95"/>
    </location>
</feature>
<feature type="compositionally biased region" description="Basic and acidic residues" evidence="1">
    <location>
        <begin position="1"/>
        <end position="15"/>
    </location>
</feature>
<evidence type="ECO:0000256" key="1">
    <source>
        <dbReference type="SAM" id="MobiDB-lite"/>
    </source>
</evidence>
<reference evidence="2 3" key="1">
    <citation type="journal article" date="2015" name="Genome Biol.">
        <title>Comparative genomics of Steinernema reveals deeply conserved gene regulatory networks.</title>
        <authorList>
            <person name="Dillman A.R."/>
            <person name="Macchietto M."/>
            <person name="Porter C.F."/>
            <person name="Rogers A."/>
            <person name="Williams B."/>
            <person name="Antoshechkin I."/>
            <person name="Lee M.M."/>
            <person name="Goodwin Z."/>
            <person name="Lu X."/>
            <person name="Lewis E.E."/>
            <person name="Goodrich-Blair H."/>
            <person name="Stock S.P."/>
            <person name="Adams B.J."/>
            <person name="Sternberg P.W."/>
            <person name="Mortazavi A."/>
        </authorList>
    </citation>
    <scope>NUCLEOTIDE SEQUENCE [LARGE SCALE GENOMIC DNA]</scope>
    <source>
        <strain evidence="2 3">ALL</strain>
    </source>
</reference>
<proteinExistence type="predicted"/>
<accession>A0A4U5NVV6</accession>
<dbReference type="EMBL" id="AZBU02000003">
    <property type="protein sequence ID" value="TKR87689.1"/>
    <property type="molecule type" value="Genomic_DNA"/>
</dbReference>
<dbReference type="Proteomes" id="UP000298663">
    <property type="component" value="Unassembled WGS sequence"/>
</dbReference>
<feature type="compositionally biased region" description="Basic and acidic residues" evidence="1">
    <location>
        <begin position="23"/>
        <end position="38"/>
    </location>
</feature>
<feature type="region of interest" description="Disordered" evidence="1">
    <location>
        <begin position="1"/>
        <end position="64"/>
    </location>
</feature>
<reference evidence="2 3" key="2">
    <citation type="journal article" date="2019" name="G3 (Bethesda)">
        <title>Hybrid Assembly of the Genome of the Entomopathogenic Nematode Steinernema carpocapsae Identifies the X-Chromosome.</title>
        <authorList>
            <person name="Serra L."/>
            <person name="Macchietto M."/>
            <person name="Macias-Munoz A."/>
            <person name="McGill C.J."/>
            <person name="Rodriguez I.M."/>
            <person name="Rodriguez B."/>
            <person name="Murad R."/>
            <person name="Mortazavi A."/>
        </authorList>
    </citation>
    <scope>NUCLEOTIDE SEQUENCE [LARGE SCALE GENOMIC DNA]</scope>
    <source>
        <strain evidence="2 3">ALL</strain>
    </source>
</reference>
<comment type="caution">
    <text evidence="2">The sequence shown here is derived from an EMBL/GenBank/DDBJ whole genome shotgun (WGS) entry which is preliminary data.</text>
</comment>
<protein>
    <submittedName>
        <fullName evidence="2">Uncharacterized protein</fullName>
    </submittedName>
</protein>
<keyword evidence="3" id="KW-1185">Reference proteome</keyword>
<organism evidence="2 3">
    <name type="scientific">Steinernema carpocapsae</name>
    <name type="common">Entomopathogenic nematode</name>
    <dbReference type="NCBI Taxonomy" id="34508"/>
    <lineage>
        <taxon>Eukaryota</taxon>
        <taxon>Metazoa</taxon>
        <taxon>Ecdysozoa</taxon>
        <taxon>Nematoda</taxon>
        <taxon>Chromadorea</taxon>
        <taxon>Rhabditida</taxon>
        <taxon>Tylenchina</taxon>
        <taxon>Panagrolaimomorpha</taxon>
        <taxon>Strongyloidoidea</taxon>
        <taxon>Steinernematidae</taxon>
        <taxon>Steinernema</taxon>
    </lineage>
</organism>
<feature type="compositionally biased region" description="Basic and acidic residues" evidence="1">
    <location>
        <begin position="86"/>
        <end position="95"/>
    </location>
</feature>
<gene>
    <name evidence="2" type="ORF">L596_012049</name>
</gene>
<dbReference type="AlphaFoldDB" id="A0A4U5NVV6"/>